<dbReference type="PANTHER" id="PTHR10963:SF22">
    <property type="entry name" value="GLYCOSIDASE CRH2-RELATED"/>
    <property type="match status" value="1"/>
</dbReference>
<dbReference type="GO" id="GO:0005975">
    <property type="term" value="P:carbohydrate metabolic process"/>
    <property type="evidence" value="ECO:0007669"/>
    <property type="project" value="InterPro"/>
</dbReference>
<feature type="region of interest" description="Disordered" evidence="5">
    <location>
        <begin position="508"/>
        <end position="642"/>
    </location>
</feature>
<evidence type="ECO:0000256" key="2">
    <source>
        <dbReference type="ARBA" id="ARBA00022801"/>
    </source>
</evidence>
<sequence>MARLPPLVALLALSALVALVSAAGEQCSSSSKCPQSSPCCSANGVCGSGAAQCAGGCQPMASYSAGSCLPNPICNNQNVSLTSDKYNDPATFRPVLLYNGDPSEAPFTLDYGALAKGSEGVLLAMTEQSQSLISTTRYILYGRFEVQARHDARAGLVFAFISMSDIKDEIDWEFTTANSSEGKTNFYGQGVAPQGIQAAEDVYPQGLNVSDWHTYGLNWQADQLQWLVDGNVVRTLKASDAGGKYPRSPSRLQLSTWAGGNSTNGEGTIEWAGGAIDWSTSEYQQNGYYATEVKSFTVTCADQSDANLTTVGSGSSVTSWVYTGQNSSTTSEPEFQLSKDSIPFLKKPAQDGGLNLPGNAQLTSNLPKGGWDGSGDTSGLDDSVRGTGQKSSGSSSSGSSDDGSDTWSFSKNAALRIGVPVAAACVGLIALWAFIVWCVRRRRKNDMGGAHGVVGRGGPGTGIAPDGRYKGPGSTTAANISAAAGALAGRKGSTTRYHALGNEHEEDADLYDAPPQGARRVGMGVGPAPGPTPSTHFNSYKDTSYDGSSTSSVHEAYPMSQRRPGPASSIRSEAASPAMRGPYTPAMNAFTPAMNATPRPQYSAPYSQPNYTASPPPRQQHVQWAAPQQQPPQHQQQQQFYGQGARVYAPQGGGYGGYGYGAQGGYRDY</sequence>
<dbReference type="EMBL" id="KZ819640">
    <property type="protein sequence ID" value="PWN87490.1"/>
    <property type="molecule type" value="Genomic_DNA"/>
</dbReference>
<dbReference type="GeneID" id="37041705"/>
<gene>
    <name evidence="10" type="ORF">FA10DRAFT_255981</name>
</gene>
<dbReference type="Gene3D" id="2.60.120.200">
    <property type="match status" value="1"/>
</dbReference>
<feature type="chain" id="PRO_5016451929" evidence="7">
    <location>
        <begin position="23"/>
        <end position="669"/>
    </location>
</feature>
<evidence type="ECO:0000256" key="1">
    <source>
        <dbReference type="ARBA" id="ARBA00022729"/>
    </source>
</evidence>
<feature type="region of interest" description="Disordered" evidence="5">
    <location>
        <begin position="348"/>
        <end position="405"/>
    </location>
</feature>
<keyword evidence="6" id="KW-0812">Transmembrane</keyword>
<proteinExistence type="predicted"/>
<dbReference type="Pfam" id="PF00722">
    <property type="entry name" value="Glyco_hydro_16"/>
    <property type="match status" value="1"/>
</dbReference>
<dbReference type="AlphaFoldDB" id="A0A316YCS2"/>
<feature type="domain" description="GH16" evidence="9">
    <location>
        <begin position="64"/>
        <end position="287"/>
    </location>
</feature>
<dbReference type="STRING" id="215250.A0A316YCS2"/>
<feature type="compositionally biased region" description="Polar residues" evidence="5">
    <location>
        <begin position="598"/>
        <end position="613"/>
    </location>
</feature>
<dbReference type="Proteomes" id="UP000245768">
    <property type="component" value="Unassembled WGS sequence"/>
</dbReference>
<feature type="compositionally biased region" description="Polar residues" evidence="5">
    <location>
        <begin position="533"/>
        <end position="553"/>
    </location>
</feature>
<reference evidence="10" key="1">
    <citation type="journal article" date="2018" name="Mol. Biol. Evol.">
        <title>Broad Genomic Sampling Reveals a Smut Pathogenic Ancestry of the Fungal Clade Ustilaginomycotina.</title>
        <authorList>
            <person name="Kijpornyongpan T."/>
            <person name="Mondo S.J."/>
            <person name="Barry K."/>
            <person name="Sandor L."/>
            <person name="Lee J."/>
            <person name="Lipzen A."/>
            <person name="Pangilinan J."/>
            <person name="LaButti K."/>
            <person name="Hainaut M."/>
            <person name="Henrissat B."/>
            <person name="Grigoriev I.V."/>
            <person name="Spatafora J.W."/>
            <person name="Aime M.C."/>
        </authorList>
    </citation>
    <scope>NUCLEOTIDE SEQUENCE [LARGE SCALE GENOMIC DNA]</scope>
    <source>
        <strain evidence="10">MCA 4198</strain>
    </source>
</reference>
<dbReference type="RefSeq" id="XP_025374688.1">
    <property type="nucleotide sequence ID" value="XM_025519789.1"/>
</dbReference>
<feature type="disulfide bond" evidence="4">
    <location>
        <begin position="39"/>
        <end position="53"/>
    </location>
</feature>
<evidence type="ECO:0000256" key="6">
    <source>
        <dbReference type="SAM" id="Phobius"/>
    </source>
</evidence>
<dbReference type="GO" id="GO:0009277">
    <property type="term" value="C:fungal-type cell wall"/>
    <property type="evidence" value="ECO:0007669"/>
    <property type="project" value="TreeGrafter"/>
</dbReference>
<dbReference type="InterPro" id="IPR050546">
    <property type="entry name" value="Glycosyl_Hydrlase_16"/>
</dbReference>
<dbReference type="PANTHER" id="PTHR10963">
    <property type="entry name" value="GLYCOSYL HYDROLASE-RELATED"/>
    <property type="match status" value="1"/>
</dbReference>
<keyword evidence="1 7" id="KW-0732">Signal</keyword>
<keyword evidence="6" id="KW-1133">Transmembrane helix</keyword>
<evidence type="ECO:0000259" key="8">
    <source>
        <dbReference type="PROSITE" id="PS50941"/>
    </source>
</evidence>
<keyword evidence="2" id="KW-0378">Hydrolase</keyword>
<dbReference type="GO" id="GO:0008061">
    <property type="term" value="F:chitin binding"/>
    <property type="evidence" value="ECO:0007669"/>
    <property type="project" value="UniProtKB-UniRule"/>
</dbReference>
<keyword evidence="3" id="KW-0326">Glycosidase</keyword>
<accession>A0A316YCS2</accession>
<dbReference type="OrthoDB" id="4781at2759"/>
<evidence type="ECO:0000259" key="9">
    <source>
        <dbReference type="PROSITE" id="PS51762"/>
    </source>
</evidence>
<dbReference type="InParanoid" id="A0A316YCS2"/>
<dbReference type="GO" id="GO:0030246">
    <property type="term" value="F:carbohydrate binding"/>
    <property type="evidence" value="ECO:0007669"/>
    <property type="project" value="UniProtKB-KW"/>
</dbReference>
<keyword evidence="4" id="KW-0147">Chitin-binding</keyword>
<comment type="caution">
    <text evidence="4">Lacks conserved residue(s) required for the propagation of feature annotation.</text>
</comment>
<feature type="transmembrane region" description="Helical" evidence="6">
    <location>
        <begin position="417"/>
        <end position="439"/>
    </location>
</feature>
<evidence type="ECO:0000313" key="11">
    <source>
        <dbReference type="Proteomes" id="UP000245768"/>
    </source>
</evidence>
<dbReference type="SUPFAM" id="SSF49899">
    <property type="entry name" value="Concanavalin A-like lectins/glucanases"/>
    <property type="match status" value="1"/>
</dbReference>
<dbReference type="GO" id="GO:0016757">
    <property type="term" value="F:glycosyltransferase activity"/>
    <property type="evidence" value="ECO:0007669"/>
    <property type="project" value="TreeGrafter"/>
</dbReference>
<protein>
    <submittedName>
        <fullName evidence="10">Concanavalin A-like lectin/glucanase</fullName>
    </submittedName>
</protein>
<dbReference type="InterPro" id="IPR001002">
    <property type="entry name" value="Chitin-bd_1"/>
</dbReference>
<dbReference type="GO" id="GO:0031505">
    <property type="term" value="P:fungal-type cell wall organization"/>
    <property type="evidence" value="ECO:0007669"/>
    <property type="project" value="TreeGrafter"/>
</dbReference>
<dbReference type="InterPro" id="IPR013320">
    <property type="entry name" value="ConA-like_dom_sf"/>
</dbReference>
<feature type="compositionally biased region" description="Low complexity" evidence="5">
    <location>
        <begin position="391"/>
        <end position="401"/>
    </location>
</feature>
<feature type="compositionally biased region" description="Low complexity" evidence="5">
    <location>
        <begin position="619"/>
        <end position="639"/>
    </location>
</feature>
<feature type="signal peptide" evidence="7">
    <location>
        <begin position="1"/>
        <end position="22"/>
    </location>
</feature>
<evidence type="ECO:0000256" key="3">
    <source>
        <dbReference type="ARBA" id="ARBA00023295"/>
    </source>
</evidence>
<dbReference type="PROSITE" id="PS50941">
    <property type="entry name" value="CHIT_BIND_I_2"/>
    <property type="match status" value="1"/>
</dbReference>
<keyword evidence="11" id="KW-1185">Reference proteome</keyword>
<evidence type="ECO:0000256" key="4">
    <source>
        <dbReference type="PROSITE-ProRule" id="PRU00261"/>
    </source>
</evidence>
<organism evidence="10 11">
    <name type="scientific">Acaromyces ingoldii</name>
    <dbReference type="NCBI Taxonomy" id="215250"/>
    <lineage>
        <taxon>Eukaryota</taxon>
        <taxon>Fungi</taxon>
        <taxon>Dikarya</taxon>
        <taxon>Basidiomycota</taxon>
        <taxon>Ustilaginomycotina</taxon>
        <taxon>Exobasidiomycetes</taxon>
        <taxon>Exobasidiales</taxon>
        <taxon>Cryptobasidiaceae</taxon>
        <taxon>Acaromyces</taxon>
    </lineage>
</organism>
<keyword evidence="10" id="KW-0430">Lectin</keyword>
<dbReference type="PROSITE" id="PS51762">
    <property type="entry name" value="GH16_2"/>
    <property type="match status" value="1"/>
</dbReference>
<keyword evidence="4" id="KW-1015">Disulfide bond</keyword>
<evidence type="ECO:0000256" key="5">
    <source>
        <dbReference type="SAM" id="MobiDB-lite"/>
    </source>
</evidence>
<dbReference type="GO" id="GO:0004553">
    <property type="term" value="F:hydrolase activity, hydrolyzing O-glycosyl compounds"/>
    <property type="evidence" value="ECO:0007669"/>
    <property type="project" value="InterPro"/>
</dbReference>
<name>A0A316YCS2_9BASI</name>
<feature type="domain" description="Chitin-binding type-1" evidence="8">
    <location>
        <begin position="24"/>
        <end position="70"/>
    </location>
</feature>
<dbReference type="InterPro" id="IPR000757">
    <property type="entry name" value="Beta-glucanase-like"/>
</dbReference>
<evidence type="ECO:0000256" key="7">
    <source>
        <dbReference type="SAM" id="SignalP"/>
    </source>
</evidence>
<keyword evidence="6" id="KW-0472">Membrane</keyword>
<evidence type="ECO:0000313" key="10">
    <source>
        <dbReference type="EMBL" id="PWN87490.1"/>
    </source>
</evidence>